<feature type="compositionally biased region" description="Low complexity" evidence="1">
    <location>
        <begin position="123"/>
        <end position="147"/>
    </location>
</feature>
<keyword evidence="3" id="KW-1185">Reference proteome</keyword>
<dbReference type="EMBL" id="MU866438">
    <property type="protein sequence ID" value="KAK4172322.1"/>
    <property type="molecule type" value="Genomic_DNA"/>
</dbReference>
<evidence type="ECO:0000313" key="3">
    <source>
        <dbReference type="Proteomes" id="UP001302321"/>
    </source>
</evidence>
<accession>A0AAN6W254</accession>
<feature type="compositionally biased region" description="Low complexity" evidence="1">
    <location>
        <begin position="95"/>
        <end position="109"/>
    </location>
</feature>
<name>A0AAN6W254_9PEZI</name>
<comment type="caution">
    <text evidence="2">The sequence shown here is derived from an EMBL/GenBank/DDBJ whole genome shotgun (WGS) entry which is preliminary data.</text>
</comment>
<sequence length="227" mass="24960">MSSFRSHRLSLPDRTLRKPQKLRSSPKIDEEMEDIVYNIPSTYTKPSHLGSQASSTSTLVPSDGGSLLDYFDLPSPPSTPVKPNHQYASLNSFQSPALSPEMLSSSLSPPSSPSPRRDRHSRSSSSGSRPRSHSRSSSSSSMSSSSSATMMEPDSYGGDRGDAGGVAPVVRSTRRTPYYPPNSSRSVDRARVYMNRGPHYVPNWTPMSSLPRHVQLQIEERMVKFTA</sequence>
<feature type="compositionally biased region" description="Polar residues" evidence="1">
    <location>
        <begin position="39"/>
        <end position="60"/>
    </location>
</feature>
<organism evidence="2 3">
    <name type="scientific">Triangularia setosa</name>
    <dbReference type="NCBI Taxonomy" id="2587417"/>
    <lineage>
        <taxon>Eukaryota</taxon>
        <taxon>Fungi</taxon>
        <taxon>Dikarya</taxon>
        <taxon>Ascomycota</taxon>
        <taxon>Pezizomycotina</taxon>
        <taxon>Sordariomycetes</taxon>
        <taxon>Sordariomycetidae</taxon>
        <taxon>Sordariales</taxon>
        <taxon>Podosporaceae</taxon>
        <taxon>Triangularia</taxon>
    </lineage>
</organism>
<dbReference type="AlphaFoldDB" id="A0AAN6W254"/>
<proteinExistence type="predicted"/>
<dbReference type="Proteomes" id="UP001302321">
    <property type="component" value="Unassembled WGS sequence"/>
</dbReference>
<reference evidence="2" key="1">
    <citation type="journal article" date="2023" name="Mol. Phylogenet. Evol.">
        <title>Genome-scale phylogeny and comparative genomics of the fungal order Sordariales.</title>
        <authorList>
            <person name="Hensen N."/>
            <person name="Bonometti L."/>
            <person name="Westerberg I."/>
            <person name="Brannstrom I.O."/>
            <person name="Guillou S."/>
            <person name="Cros-Aarteil S."/>
            <person name="Calhoun S."/>
            <person name="Haridas S."/>
            <person name="Kuo A."/>
            <person name="Mondo S."/>
            <person name="Pangilinan J."/>
            <person name="Riley R."/>
            <person name="LaButti K."/>
            <person name="Andreopoulos B."/>
            <person name="Lipzen A."/>
            <person name="Chen C."/>
            <person name="Yan M."/>
            <person name="Daum C."/>
            <person name="Ng V."/>
            <person name="Clum A."/>
            <person name="Steindorff A."/>
            <person name="Ohm R.A."/>
            <person name="Martin F."/>
            <person name="Silar P."/>
            <person name="Natvig D.O."/>
            <person name="Lalanne C."/>
            <person name="Gautier V."/>
            <person name="Ament-Velasquez S.L."/>
            <person name="Kruys A."/>
            <person name="Hutchinson M.I."/>
            <person name="Powell A.J."/>
            <person name="Barry K."/>
            <person name="Miller A.N."/>
            <person name="Grigoriev I.V."/>
            <person name="Debuchy R."/>
            <person name="Gladieux P."/>
            <person name="Hiltunen Thoren M."/>
            <person name="Johannesson H."/>
        </authorList>
    </citation>
    <scope>NUCLEOTIDE SEQUENCE</scope>
    <source>
        <strain evidence="2">CBS 892.96</strain>
    </source>
</reference>
<evidence type="ECO:0000313" key="2">
    <source>
        <dbReference type="EMBL" id="KAK4172322.1"/>
    </source>
</evidence>
<protein>
    <submittedName>
        <fullName evidence="2">Uncharacterized protein</fullName>
    </submittedName>
</protein>
<evidence type="ECO:0000256" key="1">
    <source>
        <dbReference type="SAM" id="MobiDB-lite"/>
    </source>
</evidence>
<feature type="region of interest" description="Disordered" evidence="1">
    <location>
        <begin position="1"/>
        <end position="185"/>
    </location>
</feature>
<gene>
    <name evidence="2" type="ORF">QBC36DRAFT_338158</name>
</gene>
<reference evidence="2" key="2">
    <citation type="submission" date="2023-05" db="EMBL/GenBank/DDBJ databases">
        <authorList>
            <consortium name="Lawrence Berkeley National Laboratory"/>
            <person name="Steindorff A."/>
            <person name="Hensen N."/>
            <person name="Bonometti L."/>
            <person name="Westerberg I."/>
            <person name="Brannstrom I.O."/>
            <person name="Guillou S."/>
            <person name="Cros-Aarteil S."/>
            <person name="Calhoun S."/>
            <person name="Haridas S."/>
            <person name="Kuo A."/>
            <person name="Mondo S."/>
            <person name="Pangilinan J."/>
            <person name="Riley R."/>
            <person name="Labutti K."/>
            <person name="Andreopoulos B."/>
            <person name="Lipzen A."/>
            <person name="Chen C."/>
            <person name="Yanf M."/>
            <person name="Daum C."/>
            <person name="Ng V."/>
            <person name="Clum A."/>
            <person name="Ohm R."/>
            <person name="Martin F."/>
            <person name="Silar P."/>
            <person name="Natvig D."/>
            <person name="Lalanne C."/>
            <person name="Gautier V."/>
            <person name="Ament-Velasquez S.L."/>
            <person name="Kruys A."/>
            <person name="Hutchinson M.I."/>
            <person name="Powell A.J."/>
            <person name="Barry K."/>
            <person name="Miller A.N."/>
            <person name="Grigoriev I.V."/>
            <person name="Debuchy R."/>
            <person name="Gladieux P."/>
            <person name="Thoren M.H."/>
            <person name="Johannesson H."/>
        </authorList>
    </citation>
    <scope>NUCLEOTIDE SEQUENCE</scope>
    <source>
        <strain evidence="2">CBS 892.96</strain>
    </source>
</reference>